<evidence type="ECO:0000313" key="2">
    <source>
        <dbReference type="EMBL" id="MBC5738066.1"/>
    </source>
</evidence>
<accession>A0A8J6MDY2</accession>
<sequence length="406" mass="43723">MKKRSDKIQWGRVFRRSAALFMATVAVWALLTLGGAGAATDAFHALGEDPDFISSLLRTELGDVARPMGPLSVMDGWSRLALGQSALLRSNEKAVAARLEGGGGQAEIPPAGSDPAGEDPLSSQSAHEDPDDPQNLPQVTTAPDDIVARTLIPTSADGYAYADGVYIFNRTKLPVDAAALASAPVNITLGDAQEPQVLIMHTHATEAYTPDGTDVYEQTDNSRTLDTDCNMVRIGNEMKAVFEEMGLSVVHDETTYDYPHYNGSYTRSKEGIEKYLEQYPSIKIVLDVHRDALIGEDGTVYKALTTIDGKPTSQVMLVLGSPEGGDHPNWYENLTLAMKLQKSMNTLYPTLARPITIRSSVYNQDLTTGSLLVEVGCHGNTLQEAINGGRLFARAAGQVLLGLEGQ</sequence>
<dbReference type="Proteomes" id="UP000607645">
    <property type="component" value="Unassembled WGS sequence"/>
</dbReference>
<reference evidence="2" key="1">
    <citation type="submission" date="2020-08" db="EMBL/GenBank/DDBJ databases">
        <title>Genome public.</title>
        <authorList>
            <person name="Liu C."/>
            <person name="Sun Q."/>
        </authorList>
    </citation>
    <scope>NUCLEOTIDE SEQUENCE</scope>
    <source>
        <strain evidence="2">NSJ-52</strain>
    </source>
</reference>
<dbReference type="NCBIfam" id="TIGR02867">
    <property type="entry name" value="spore_II_P"/>
    <property type="match status" value="1"/>
</dbReference>
<gene>
    <name evidence="2" type="ORF">H8S62_13720</name>
</gene>
<feature type="region of interest" description="Disordered" evidence="1">
    <location>
        <begin position="98"/>
        <end position="144"/>
    </location>
</feature>
<organism evidence="2 3">
    <name type="scientific">Lawsonibacter faecis</name>
    <dbReference type="NCBI Taxonomy" id="2763052"/>
    <lineage>
        <taxon>Bacteria</taxon>
        <taxon>Bacillati</taxon>
        <taxon>Bacillota</taxon>
        <taxon>Clostridia</taxon>
        <taxon>Eubacteriales</taxon>
        <taxon>Oscillospiraceae</taxon>
        <taxon>Lawsonibacter</taxon>
    </lineage>
</organism>
<comment type="caution">
    <text evidence="2">The sequence shown here is derived from an EMBL/GenBank/DDBJ whole genome shotgun (WGS) entry which is preliminary data.</text>
</comment>
<evidence type="ECO:0000256" key="1">
    <source>
        <dbReference type="SAM" id="MobiDB-lite"/>
    </source>
</evidence>
<dbReference type="AlphaFoldDB" id="A0A8J6MDY2"/>
<dbReference type="RefSeq" id="WP_186919862.1">
    <property type="nucleotide sequence ID" value="NZ_JACOPQ010000012.1"/>
</dbReference>
<name>A0A8J6MDY2_9FIRM</name>
<dbReference type="Pfam" id="PF07454">
    <property type="entry name" value="SpoIIP"/>
    <property type="match status" value="1"/>
</dbReference>
<keyword evidence="3" id="KW-1185">Reference proteome</keyword>
<dbReference type="InterPro" id="IPR010897">
    <property type="entry name" value="Spore_II_P"/>
</dbReference>
<evidence type="ECO:0000313" key="3">
    <source>
        <dbReference type="Proteomes" id="UP000607645"/>
    </source>
</evidence>
<proteinExistence type="predicted"/>
<dbReference type="EMBL" id="JACOPQ010000012">
    <property type="protein sequence ID" value="MBC5738066.1"/>
    <property type="molecule type" value="Genomic_DNA"/>
</dbReference>
<protein>
    <submittedName>
        <fullName evidence="2">Stage II sporulation protein P</fullName>
    </submittedName>
</protein>